<dbReference type="PANTHER" id="PTHR37813">
    <property type="entry name" value="FELS-2 PROPHAGE PROTEIN"/>
    <property type="match status" value="1"/>
</dbReference>
<feature type="coiled-coil region" evidence="2">
    <location>
        <begin position="47"/>
        <end position="207"/>
    </location>
</feature>
<organism evidence="5 6">
    <name type="scientific">Lactobacillus phage Ld3</name>
    <dbReference type="NCBI Taxonomy" id="1500735"/>
    <lineage>
        <taxon>Viruses</taxon>
        <taxon>Duplodnaviria</taxon>
        <taxon>Heunggongvirae</taxon>
        <taxon>Uroviricota</taxon>
        <taxon>Caudoviricetes</taxon>
        <taxon>Cequinquevirus</taxon>
        <taxon>Cequinquevirus Ld3</taxon>
    </lineage>
</organism>
<dbReference type="InterPro" id="IPR016024">
    <property type="entry name" value="ARM-type_fold"/>
</dbReference>
<evidence type="ECO:0000256" key="1">
    <source>
        <dbReference type="ARBA" id="ARBA00022465"/>
    </source>
</evidence>
<name>A0A075KJK1_9CAUD</name>
<feature type="transmembrane region" description="Helical" evidence="3">
    <location>
        <begin position="519"/>
        <end position="541"/>
    </location>
</feature>
<protein>
    <submittedName>
        <fullName evidence="5">Putative tape measure protein</fullName>
    </submittedName>
</protein>
<keyword evidence="1" id="KW-1245">Viral tail assembly</keyword>
<gene>
    <name evidence="5" type="ORF">LDB3_014</name>
</gene>
<dbReference type="SUPFAM" id="SSF48371">
    <property type="entry name" value="ARM repeat"/>
    <property type="match status" value="1"/>
</dbReference>
<keyword evidence="3" id="KW-1133">Transmembrane helix</keyword>
<dbReference type="OrthoDB" id="281at10239"/>
<accession>A0A075KJK1</accession>
<dbReference type="RefSeq" id="YP_009098723.1">
    <property type="nucleotide sequence ID" value="NC_025421.1"/>
</dbReference>
<sequence length="968" mass="103298">MAFGGTIKLKGETEYRNALRGINQSLREVNSAMKVVTSEFGNNNTSVTALSRKQDVLKAKLEQQKEKLSLVSQQYNKYKAAVEQAANEHTQLGEKLEGAKQKLEQIKTTLGEDSTAYQKQKEAVDQLQKEYNQSTEAQDKNKQSLSKLAVQMNNAQADVNKTARQIDELGDQLEEAKKPTNELGESMEDAEKQSKDLGNAVENAGDKSDNASKGFTVLKGAIANLASNVIQSAIDGIKGLASEAIESSDSMKKFEQTMKFAGYDDSQIKRASNSMKEYADKTVYDLSTVSNTTAQLASNGVPNFEKLTEAAGNLNAVAGGNQDTFKSVAMVLTQTAGAGKLTTENWNQLADAVPGASGKLQDALKKNGAYTGNFRDAMAKGQITAAEFNKAIMDLGFTDVAQKAATSTSTFEGAMGNLQASVVDGLMKIYDTIGSENITGFINGITNTINTVIPPIKNTINWLVTNLPRISPLLAGIATGLGALMVAQKIESMVSAFNAWKLATEGLTIAQRVLNAVQLSSPVGLILAGVLALVAGITVLWNTNKGFRDFVIGAWNGIKETIANVATSIGNFFTQTIPNAFNTAMAAISGWFANVGSTLAQLPGAFATWLGSALNNIQTWAVNVATNASNAGRQFLTNVVNFFKQLPYNLGYILGTVIGTVVKWVANMATNATNAGRSFLTNIVNFFTHLPGKISNFLNTAITRTVMWVNLMVAKARYVGSKFLSNIVQFFTQLPGRIASFLSNAISRVTSWASSMASHAASAGSRFLSGVVRFISQLPRRIGGFLSSVIGRLGSWAGQMVSAGARGARGMFNAVVNGLASLPGQVASIGSNIVHGIWNGISGAAGWLAGQVRSFAKGIVDGMKGALGIHSPSRVMRDEVGKYMAQGIGVGFEDEMQAVAQQMNNSIPTSFNTDISTNGNWQGGSVGDPTYMNLIDSFKEALSEMKIELDDEVAGKFVNRTVARAIYR</sequence>
<dbReference type="PANTHER" id="PTHR37813:SF1">
    <property type="entry name" value="FELS-2 PROPHAGE PROTEIN"/>
    <property type="match status" value="1"/>
</dbReference>
<evidence type="ECO:0000313" key="5">
    <source>
        <dbReference type="EMBL" id="AIF54439.1"/>
    </source>
</evidence>
<dbReference type="Proteomes" id="UP000028563">
    <property type="component" value="Segment"/>
</dbReference>
<keyword evidence="3" id="KW-0812">Transmembrane</keyword>
<dbReference type="GO" id="GO:0098003">
    <property type="term" value="P:viral tail assembly"/>
    <property type="evidence" value="ECO:0007669"/>
    <property type="project" value="UniProtKB-KW"/>
</dbReference>
<dbReference type="EMBL" id="KJ564038">
    <property type="protein sequence ID" value="AIF54439.1"/>
    <property type="molecule type" value="Genomic_DNA"/>
</dbReference>
<dbReference type="NCBIfam" id="TIGR02675">
    <property type="entry name" value="tape_meas_nterm"/>
    <property type="match status" value="1"/>
</dbReference>
<dbReference type="SUPFAM" id="SSF57997">
    <property type="entry name" value="Tropomyosin"/>
    <property type="match status" value="1"/>
</dbReference>
<feature type="domain" description="Tape measure protein N-terminal" evidence="4">
    <location>
        <begin position="243"/>
        <end position="427"/>
    </location>
</feature>
<dbReference type="GeneID" id="22110010"/>
<evidence type="ECO:0000256" key="3">
    <source>
        <dbReference type="SAM" id="Phobius"/>
    </source>
</evidence>
<keyword evidence="3" id="KW-0472">Membrane</keyword>
<dbReference type="KEGG" id="vg:22110010"/>
<dbReference type="Gene3D" id="1.10.287.2610">
    <property type="match status" value="1"/>
</dbReference>
<dbReference type="InterPro" id="IPR013491">
    <property type="entry name" value="Tape_meas_N"/>
</dbReference>
<keyword evidence="1" id="KW-1188">Viral release from host cell</keyword>
<keyword evidence="2" id="KW-0175">Coiled coil</keyword>
<dbReference type="Pfam" id="PF20155">
    <property type="entry name" value="TMP_3"/>
    <property type="match status" value="1"/>
</dbReference>
<reference evidence="5 6" key="1">
    <citation type="journal article" date="2014" name="Appl. Environ. Microbiol.">
        <title>Molecular Characterization of Three Lactobacillus delbrueckii subsp. bulgaricus Phages.</title>
        <authorList>
            <person name="Casey E."/>
            <person name="Mahony J."/>
            <person name="O'Connell-Motherway M."/>
            <person name="Bottacini F."/>
            <person name="Cornelissen A."/>
            <person name="Neve H."/>
            <person name="Heller K.J."/>
            <person name="Noben J.P."/>
            <person name="Dal Bello F."/>
            <person name="van Sinderen D."/>
        </authorList>
    </citation>
    <scope>NUCLEOTIDE SEQUENCE [LARGE SCALE GENOMIC DNA]</scope>
</reference>
<keyword evidence="6" id="KW-1185">Reference proteome</keyword>
<evidence type="ECO:0000259" key="4">
    <source>
        <dbReference type="Pfam" id="PF20155"/>
    </source>
</evidence>
<evidence type="ECO:0000313" key="6">
    <source>
        <dbReference type="Proteomes" id="UP000028563"/>
    </source>
</evidence>
<proteinExistence type="predicted"/>
<evidence type="ECO:0000256" key="2">
    <source>
        <dbReference type="SAM" id="Coils"/>
    </source>
</evidence>